<keyword evidence="4 6" id="KW-0804">Transcription</keyword>
<evidence type="ECO:0000259" key="8">
    <source>
        <dbReference type="Pfam" id="PF03444"/>
    </source>
</evidence>
<keyword evidence="1 6" id="KW-0678">Repressor</keyword>
<name>A0A346B2V3_9FIRM</name>
<evidence type="ECO:0000256" key="2">
    <source>
        <dbReference type="ARBA" id="ARBA00023015"/>
    </source>
</evidence>
<dbReference type="PANTHER" id="PTHR34824">
    <property type="entry name" value="HEAT-INDUCIBLE TRANSCRIPTION REPRESSOR HRCA"/>
    <property type="match status" value="1"/>
</dbReference>
<comment type="function">
    <text evidence="5 6">Negative regulator of class I heat shock genes (grpE-dnaK-dnaJ and groELS operons). Prevents heat-shock induction of these operons.</text>
</comment>
<dbReference type="InterPro" id="IPR029016">
    <property type="entry name" value="GAF-like_dom_sf"/>
</dbReference>
<dbReference type="NCBIfam" id="TIGR00331">
    <property type="entry name" value="hrcA"/>
    <property type="match status" value="1"/>
</dbReference>
<feature type="domain" description="Heat-inducible transcription repressor HrcA C-terminal" evidence="7">
    <location>
        <begin position="105"/>
        <end position="325"/>
    </location>
</feature>
<dbReference type="SUPFAM" id="SSF46785">
    <property type="entry name" value="Winged helix' DNA-binding domain"/>
    <property type="match status" value="1"/>
</dbReference>
<dbReference type="PIRSF" id="PIRSF005485">
    <property type="entry name" value="HrcA"/>
    <property type="match status" value="1"/>
</dbReference>
<dbReference type="Proteomes" id="UP000254337">
    <property type="component" value="Chromosome"/>
</dbReference>
<evidence type="ECO:0000256" key="3">
    <source>
        <dbReference type="ARBA" id="ARBA00023016"/>
    </source>
</evidence>
<dbReference type="InterPro" id="IPR002571">
    <property type="entry name" value="HrcA"/>
</dbReference>
<dbReference type="GO" id="GO:0045892">
    <property type="term" value="P:negative regulation of DNA-templated transcription"/>
    <property type="evidence" value="ECO:0007669"/>
    <property type="project" value="UniProtKB-UniRule"/>
</dbReference>
<dbReference type="InterPro" id="IPR021153">
    <property type="entry name" value="HrcA_C"/>
</dbReference>
<evidence type="ECO:0000256" key="6">
    <source>
        <dbReference type="HAMAP-Rule" id="MF_00081"/>
    </source>
</evidence>
<evidence type="ECO:0000313" key="9">
    <source>
        <dbReference type="EMBL" id="AXL22446.1"/>
    </source>
</evidence>
<comment type="similarity">
    <text evidence="6">Belongs to the HrcA family.</text>
</comment>
<dbReference type="Pfam" id="PF03444">
    <property type="entry name" value="WHD_HrcA"/>
    <property type="match status" value="1"/>
</dbReference>
<dbReference type="InterPro" id="IPR023120">
    <property type="entry name" value="WHTH_transcript_rep_HrcA_IDD"/>
</dbReference>
<dbReference type="KEGG" id="meg:DKB62_12015"/>
<reference evidence="9 10" key="1">
    <citation type="submission" date="2018-05" db="EMBL/GenBank/DDBJ databases">
        <title>Complete genome sequence of Megasphaera sp. AJH120T, isolated from the ceca of a chicken.</title>
        <authorList>
            <person name="Maki J."/>
            <person name="Looft T."/>
        </authorList>
    </citation>
    <scope>NUCLEOTIDE SEQUENCE [LARGE SCALE GENOMIC DNA]</scope>
    <source>
        <strain evidence="9 10">AJH120</strain>
    </source>
</reference>
<keyword evidence="10" id="KW-1185">Reference proteome</keyword>
<evidence type="ECO:0000259" key="7">
    <source>
        <dbReference type="Pfam" id="PF01628"/>
    </source>
</evidence>
<dbReference type="EMBL" id="CP029462">
    <property type="protein sequence ID" value="AXL22446.1"/>
    <property type="molecule type" value="Genomic_DNA"/>
</dbReference>
<dbReference type="FunFam" id="1.10.10.10:FF:000049">
    <property type="entry name" value="Heat-inducible transcription repressor HrcA"/>
    <property type="match status" value="1"/>
</dbReference>
<keyword evidence="2 6" id="KW-0805">Transcription regulation</keyword>
<dbReference type="OrthoDB" id="9783139at2"/>
<protein>
    <recommendedName>
        <fullName evidence="6">Heat-inducible transcription repressor HrcA</fullName>
    </recommendedName>
</protein>
<organism evidence="9 10">
    <name type="scientific">Megasphaera stantonii</name>
    <dbReference type="NCBI Taxonomy" id="2144175"/>
    <lineage>
        <taxon>Bacteria</taxon>
        <taxon>Bacillati</taxon>
        <taxon>Bacillota</taxon>
        <taxon>Negativicutes</taxon>
        <taxon>Veillonellales</taxon>
        <taxon>Veillonellaceae</taxon>
        <taxon>Megasphaera</taxon>
    </lineage>
</organism>
<feature type="domain" description="Winged helix-turn-helix transcription repressor HrcA DNA-binding" evidence="8">
    <location>
        <begin position="3"/>
        <end position="73"/>
    </location>
</feature>
<dbReference type="GO" id="GO:0003677">
    <property type="term" value="F:DNA binding"/>
    <property type="evidence" value="ECO:0007669"/>
    <property type="project" value="InterPro"/>
</dbReference>
<evidence type="ECO:0000256" key="5">
    <source>
        <dbReference type="ARBA" id="ARBA00055319"/>
    </source>
</evidence>
<dbReference type="InterPro" id="IPR005104">
    <property type="entry name" value="WHTH_HrcA_DNA-bd"/>
</dbReference>
<dbReference type="PANTHER" id="PTHR34824:SF1">
    <property type="entry name" value="HEAT-INDUCIBLE TRANSCRIPTION REPRESSOR HRCA"/>
    <property type="match status" value="1"/>
</dbReference>
<evidence type="ECO:0000256" key="1">
    <source>
        <dbReference type="ARBA" id="ARBA00022491"/>
    </source>
</evidence>
<gene>
    <name evidence="6 9" type="primary">hrcA</name>
    <name evidence="9" type="ORF">DKB62_12015</name>
</gene>
<dbReference type="Gene3D" id="3.30.450.40">
    <property type="match status" value="1"/>
</dbReference>
<keyword evidence="3 6" id="KW-0346">Stress response</keyword>
<dbReference type="InterPro" id="IPR036390">
    <property type="entry name" value="WH_DNA-bd_sf"/>
</dbReference>
<dbReference type="RefSeq" id="WP_107196529.1">
    <property type="nucleotide sequence ID" value="NZ_CP029462.1"/>
</dbReference>
<dbReference type="InterPro" id="IPR036388">
    <property type="entry name" value="WH-like_DNA-bd_sf"/>
</dbReference>
<sequence>MDLDERKQKILQAIIQDYITSAEPVGSRTIARKYNLGVSAATIRNEMFDLEMLGYLEQPHTSAGRIPSIKGYRFYVDCLLEPTQISEEEKRFVQSWFHDKMNNVDQIFQSTAKVLSKITHNVTLVMAAQQVSSKLKYIRFLPLDFRRAIMIVVTDSGQIENCIFPKPEDTDVDELNVIAEKLTHYLAGLPVSRINMEMLEQFHESIVGDLELYRLAFRSIHQAFRREQQLYKGGAMELLNKPEFKDVAKAKNLFTMLEEQDVMANLFSDGGQEPQKTVTVRIGEEANLSPINDCSIIEATFKANDVVLGKIAVLGPTRMEYAKIIGLLDFMKQHVTNILEHYHDDT</sequence>
<dbReference type="Pfam" id="PF01628">
    <property type="entry name" value="HrcA"/>
    <property type="match status" value="1"/>
</dbReference>
<dbReference type="SUPFAM" id="SSF55781">
    <property type="entry name" value="GAF domain-like"/>
    <property type="match status" value="1"/>
</dbReference>
<dbReference type="Gene3D" id="3.30.390.60">
    <property type="entry name" value="Heat-inducible transcription repressor hrca homolog, domain 3"/>
    <property type="match status" value="1"/>
</dbReference>
<evidence type="ECO:0000313" key="10">
    <source>
        <dbReference type="Proteomes" id="UP000254337"/>
    </source>
</evidence>
<dbReference type="HAMAP" id="MF_00081">
    <property type="entry name" value="HrcA"/>
    <property type="match status" value="1"/>
</dbReference>
<accession>A0A346B2V3</accession>
<evidence type="ECO:0000256" key="4">
    <source>
        <dbReference type="ARBA" id="ARBA00023163"/>
    </source>
</evidence>
<dbReference type="AlphaFoldDB" id="A0A346B2V3"/>
<dbReference type="Gene3D" id="1.10.10.10">
    <property type="entry name" value="Winged helix-like DNA-binding domain superfamily/Winged helix DNA-binding domain"/>
    <property type="match status" value="1"/>
</dbReference>
<proteinExistence type="inferred from homology"/>